<organism evidence="2 3">
    <name type="scientific">Dorea longicatena</name>
    <dbReference type="NCBI Taxonomy" id="88431"/>
    <lineage>
        <taxon>Bacteria</taxon>
        <taxon>Bacillati</taxon>
        <taxon>Bacillota</taxon>
        <taxon>Clostridia</taxon>
        <taxon>Lachnospirales</taxon>
        <taxon>Lachnospiraceae</taxon>
        <taxon>Dorea</taxon>
    </lineage>
</organism>
<name>A0A3E5GHH2_9FIRM</name>
<accession>A0A3E5GHH2</accession>
<protein>
    <submittedName>
        <fullName evidence="2">Uncharacterized protein</fullName>
    </submittedName>
</protein>
<dbReference type="AlphaFoldDB" id="A0A3E5GHH2"/>
<dbReference type="RefSeq" id="WP_117597355.1">
    <property type="nucleotide sequence ID" value="NZ_CABMEZ010000002.1"/>
</dbReference>
<feature type="transmembrane region" description="Helical" evidence="1">
    <location>
        <begin position="168"/>
        <end position="188"/>
    </location>
</feature>
<feature type="transmembrane region" description="Helical" evidence="1">
    <location>
        <begin position="13"/>
        <end position="35"/>
    </location>
</feature>
<feature type="transmembrane region" description="Helical" evidence="1">
    <location>
        <begin position="83"/>
        <end position="107"/>
    </location>
</feature>
<reference evidence="2 3" key="1">
    <citation type="submission" date="2018-08" db="EMBL/GenBank/DDBJ databases">
        <title>A genome reference for cultivated species of the human gut microbiota.</title>
        <authorList>
            <person name="Zou Y."/>
            <person name="Xue W."/>
            <person name="Luo G."/>
        </authorList>
    </citation>
    <scope>NUCLEOTIDE SEQUENCE [LARGE SCALE GENOMIC DNA]</scope>
    <source>
        <strain evidence="2 3">OM02-16</strain>
    </source>
</reference>
<evidence type="ECO:0000313" key="2">
    <source>
        <dbReference type="EMBL" id="RGO34380.1"/>
    </source>
</evidence>
<keyword evidence="1" id="KW-1133">Transmembrane helix</keyword>
<evidence type="ECO:0000313" key="3">
    <source>
        <dbReference type="Proteomes" id="UP000261285"/>
    </source>
</evidence>
<dbReference type="EMBL" id="QSVN01000002">
    <property type="protein sequence ID" value="RGO34380.1"/>
    <property type="molecule type" value="Genomic_DNA"/>
</dbReference>
<dbReference type="Proteomes" id="UP000261285">
    <property type="component" value="Unassembled WGS sequence"/>
</dbReference>
<proteinExistence type="predicted"/>
<keyword evidence="1" id="KW-0472">Membrane</keyword>
<sequence length="197" mass="22685">MDKIIENITEPQYVMWIFIAIIVIISKFCIGLNYISVLDIISNHLNCFRNQKGKLLIAPVIDYLVLPFFMGAATAGMKSINDASINIITVIVSILTAMLFTMLTMVIDMNGKIKENPDYYSKEAEISKKALSETYYTIMFEILVSIVLLLLCFFNCFSKKYGYVQSFFIYSLTYLLVINLLMIIKRIFRVIDIDMKK</sequence>
<evidence type="ECO:0000256" key="1">
    <source>
        <dbReference type="SAM" id="Phobius"/>
    </source>
</evidence>
<gene>
    <name evidence="2" type="ORF">DXB16_02480</name>
</gene>
<feature type="transmembrane region" description="Helical" evidence="1">
    <location>
        <begin position="55"/>
        <end position="77"/>
    </location>
</feature>
<feature type="transmembrane region" description="Helical" evidence="1">
    <location>
        <begin position="135"/>
        <end position="156"/>
    </location>
</feature>
<comment type="caution">
    <text evidence="2">The sequence shown here is derived from an EMBL/GenBank/DDBJ whole genome shotgun (WGS) entry which is preliminary data.</text>
</comment>
<keyword evidence="1" id="KW-0812">Transmembrane</keyword>